<dbReference type="NCBIfam" id="NF002994">
    <property type="entry name" value="PRK03757.1"/>
    <property type="match status" value="1"/>
</dbReference>
<evidence type="ECO:0000313" key="4">
    <source>
        <dbReference type="Proteomes" id="UP000640333"/>
    </source>
</evidence>
<dbReference type="PANTHER" id="PTHR34406:SF1">
    <property type="entry name" value="PROTEIN YCEI"/>
    <property type="match status" value="1"/>
</dbReference>
<dbReference type="PANTHER" id="PTHR34406">
    <property type="entry name" value="PROTEIN YCEI"/>
    <property type="match status" value="1"/>
</dbReference>
<evidence type="ECO:0000256" key="1">
    <source>
        <dbReference type="SAM" id="SignalP"/>
    </source>
</evidence>
<reference evidence="3" key="1">
    <citation type="submission" date="2020-10" db="EMBL/GenBank/DDBJ databases">
        <title>Bacterium isolated from coastal waters sediment.</title>
        <authorList>
            <person name="Chen R.-J."/>
            <person name="Lu D.-C."/>
            <person name="Zhu K.-L."/>
            <person name="Du Z.-J."/>
        </authorList>
    </citation>
    <scope>NUCLEOTIDE SEQUENCE</scope>
    <source>
        <strain evidence="3">N1Y112</strain>
    </source>
</reference>
<keyword evidence="4" id="KW-1185">Reference proteome</keyword>
<dbReference type="RefSeq" id="WP_193952628.1">
    <property type="nucleotide sequence ID" value="NZ_JADEYS010000006.1"/>
</dbReference>
<feature type="chain" id="PRO_5035250028" evidence="1">
    <location>
        <begin position="24"/>
        <end position="192"/>
    </location>
</feature>
<dbReference type="AlphaFoldDB" id="A0A8J7FBK1"/>
<evidence type="ECO:0000259" key="2">
    <source>
        <dbReference type="SMART" id="SM00867"/>
    </source>
</evidence>
<dbReference type="SUPFAM" id="SSF101874">
    <property type="entry name" value="YceI-like"/>
    <property type="match status" value="1"/>
</dbReference>
<dbReference type="Gene3D" id="2.40.128.110">
    <property type="entry name" value="Lipid/polyisoprenoid-binding, YceI-like"/>
    <property type="match status" value="1"/>
</dbReference>
<organism evidence="3 4">
    <name type="scientific">Pontibacterium sinense</name>
    <dbReference type="NCBI Taxonomy" id="2781979"/>
    <lineage>
        <taxon>Bacteria</taxon>
        <taxon>Pseudomonadati</taxon>
        <taxon>Pseudomonadota</taxon>
        <taxon>Gammaproteobacteria</taxon>
        <taxon>Oceanospirillales</taxon>
        <taxon>Oceanospirillaceae</taxon>
        <taxon>Pontibacterium</taxon>
    </lineage>
</organism>
<comment type="caution">
    <text evidence="3">The sequence shown here is derived from an EMBL/GenBank/DDBJ whole genome shotgun (WGS) entry which is preliminary data.</text>
</comment>
<feature type="domain" description="Lipid/polyisoprenoid-binding YceI-like" evidence="2">
    <location>
        <begin position="25"/>
        <end position="190"/>
    </location>
</feature>
<dbReference type="Pfam" id="PF04264">
    <property type="entry name" value="YceI"/>
    <property type="match status" value="1"/>
</dbReference>
<keyword evidence="1" id="KW-0732">Signal</keyword>
<dbReference type="InterPro" id="IPR007372">
    <property type="entry name" value="Lipid/polyisoprenoid-bd_YceI"/>
</dbReference>
<protein>
    <submittedName>
        <fullName evidence="3">YceI family protein</fullName>
    </submittedName>
</protein>
<feature type="signal peptide" evidence="1">
    <location>
        <begin position="1"/>
        <end position="23"/>
    </location>
</feature>
<gene>
    <name evidence="3" type="ORF">IOQ59_07330</name>
</gene>
<name>A0A8J7FBK1_9GAMM</name>
<evidence type="ECO:0000313" key="3">
    <source>
        <dbReference type="EMBL" id="MBE9397072.1"/>
    </source>
</evidence>
<dbReference type="SMART" id="SM00867">
    <property type="entry name" value="YceI"/>
    <property type="match status" value="1"/>
</dbReference>
<accession>A0A8J7FBK1</accession>
<sequence>MKKSLISGLAFAGLLATTAPVQAADYAIDTKGAHAFVSFRVSHLGTSWLLGRFNKFDGDFSYDSANPDASVVNVEIDTTSVDSNHAERDKHIRGADFLDVSKYPTATFNSTSFKSNGNGTAKMTGDLTLHGVTKTITIDVSKVGEGEDPWGGYRAGFSGTTEIKMKDFGINYNLGPLSETVYMDLQVEGIRK</sequence>
<proteinExistence type="predicted"/>
<dbReference type="EMBL" id="JADEYS010000006">
    <property type="protein sequence ID" value="MBE9397072.1"/>
    <property type="molecule type" value="Genomic_DNA"/>
</dbReference>
<dbReference type="InterPro" id="IPR036761">
    <property type="entry name" value="TTHA0802/YceI-like_sf"/>
</dbReference>
<dbReference type="Proteomes" id="UP000640333">
    <property type="component" value="Unassembled WGS sequence"/>
</dbReference>